<evidence type="ECO:0000313" key="2">
    <source>
        <dbReference type="Proteomes" id="UP001165960"/>
    </source>
</evidence>
<accession>A0ACC2RUT6</accession>
<reference evidence="1" key="1">
    <citation type="submission" date="2022-04" db="EMBL/GenBank/DDBJ databases">
        <title>Genome of the entomopathogenic fungus Entomophthora muscae.</title>
        <authorList>
            <person name="Elya C."/>
            <person name="Lovett B.R."/>
            <person name="Lee E."/>
            <person name="Macias A.M."/>
            <person name="Hajek A.E."/>
            <person name="De Bivort B.L."/>
            <person name="Kasson M.T."/>
            <person name="De Fine Licht H.H."/>
            <person name="Stajich J.E."/>
        </authorList>
    </citation>
    <scope>NUCLEOTIDE SEQUENCE</scope>
    <source>
        <strain evidence="1">Berkeley</strain>
    </source>
</reference>
<keyword evidence="2" id="KW-1185">Reference proteome</keyword>
<evidence type="ECO:0000313" key="1">
    <source>
        <dbReference type="EMBL" id="KAJ9053825.1"/>
    </source>
</evidence>
<proteinExistence type="predicted"/>
<sequence length="307" mass="34006">MAPVSEENDLPRSSNANSVPGVLTNFGGAHLTDFTKRKNWPLRVLGELKDFLHVVSPSGRFLFCSPSSLEMVGYSPEELVGRNITEFIHVDDIDTFIRDFNLAITQKTFKLFYRFRKKDDKFIVLEVNGHPYFPDGSTNARCFFIMARPYPSKAAAMIDSFLELRMENEILTRRLQELKRETEEQSGSGDDAPTLAIPPPPPTNPLMQTIPFATGGSSESGGTPSVSNNGNISASVVASVDSEAQRAKKKLKKAKVDEEIHVCTDCGTVDSPEWRKGPQGPKTLCNACGLRYAKRSRKNKASMPEDD</sequence>
<dbReference type="EMBL" id="QTSX02006485">
    <property type="protein sequence ID" value="KAJ9053825.1"/>
    <property type="molecule type" value="Genomic_DNA"/>
</dbReference>
<organism evidence="1 2">
    <name type="scientific">Entomophthora muscae</name>
    <dbReference type="NCBI Taxonomy" id="34485"/>
    <lineage>
        <taxon>Eukaryota</taxon>
        <taxon>Fungi</taxon>
        <taxon>Fungi incertae sedis</taxon>
        <taxon>Zoopagomycota</taxon>
        <taxon>Entomophthoromycotina</taxon>
        <taxon>Entomophthoromycetes</taxon>
        <taxon>Entomophthorales</taxon>
        <taxon>Entomophthoraceae</taxon>
        <taxon>Entomophthora</taxon>
    </lineage>
</organism>
<name>A0ACC2RUT6_9FUNG</name>
<protein>
    <submittedName>
        <fullName evidence="1">Uncharacterized protein</fullName>
    </submittedName>
</protein>
<dbReference type="Proteomes" id="UP001165960">
    <property type="component" value="Unassembled WGS sequence"/>
</dbReference>
<gene>
    <name evidence="1" type="ORF">DSO57_1020420</name>
</gene>
<comment type="caution">
    <text evidence="1">The sequence shown here is derived from an EMBL/GenBank/DDBJ whole genome shotgun (WGS) entry which is preliminary data.</text>
</comment>